<feature type="compositionally biased region" description="Basic and acidic residues" evidence="9">
    <location>
        <begin position="167"/>
        <end position="179"/>
    </location>
</feature>
<dbReference type="SUPFAM" id="SSF144206">
    <property type="entry name" value="NOB1 zinc finger-like"/>
    <property type="match status" value="1"/>
</dbReference>
<name>A0A2T9Z709_9FUNG</name>
<comment type="function">
    <text evidence="7">Required for the synthesis of 40S ribosome subunits. Has a role in processing 20S pre-rRNA into the mature 18S rRNA, where it is required for cleavage at the 3' end of the mature 18S rRNA (D-site). Accompanies the 20S pre-rRNA from the nucleus to the cytoplasm.</text>
</comment>
<dbReference type="GO" id="GO:0046872">
    <property type="term" value="F:metal ion binding"/>
    <property type="evidence" value="ECO:0007669"/>
    <property type="project" value="UniProtKB-UniRule"/>
</dbReference>
<evidence type="ECO:0000256" key="1">
    <source>
        <dbReference type="ARBA" id="ARBA00005858"/>
    </source>
</evidence>
<dbReference type="InterPro" id="IPR017117">
    <property type="entry name" value="Nob1_euk"/>
</dbReference>
<feature type="region of interest" description="Disordered" evidence="9">
    <location>
        <begin position="232"/>
        <end position="326"/>
    </location>
</feature>
<gene>
    <name evidence="12" type="ORF">BB560_005291</name>
</gene>
<keyword evidence="6 7" id="KW-0539">Nucleus</keyword>
<dbReference type="EMBL" id="MBFS01002080">
    <property type="protein sequence ID" value="PVV00332.1"/>
    <property type="molecule type" value="Genomic_DNA"/>
</dbReference>
<keyword evidence="2" id="KW-0540">Nuclease</keyword>
<dbReference type="GO" id="GO:0030490">
    <property type="term" value="P:maturation of SSU-rRNA"/>
    <property type="evidence" value="ECO:0007669"/>
    <property type="project" value="TreeGrafter"/>
</dbReference>
<feature type="binding site" evidence="8">
    <location>
        <position position="422"/>
    </location>
    <ligand>
        <name>Zn(2+)</name>
        <dbReference type="ChEBI" id="CHEBI:29105"/>
    </ligand>
</feature>
<keyword evidence="4" id="KW-0378">Hydrolase</keyword>
<dbReference type="OrthoDB" id="446759at2759"/>
<dbReference type="InterPro" id="IPR039907">
    <property type="entry name" value="NOB1"/>
</dbReference>
<dbReference type="GO" id="GO:0016787">
    <property type="term" value="F:hydrolase activity"/>
    <property type="evidence" value="ECO:0007669"/>
    <property type="project" value="UniProtKB-KW"/>
</dbReference>
<dbReference type="InterPro" id="IPR033411">
    <property type="entry name" value="Ribonuclease_PIN"/>
</dbReference>
<feature type="domain" description="Ribonuclease PIN" evidence="11">
    <location>
        <begin position="63"/>
        <end position="151"/>
    </location>
</feature>
<dbReference type="STRING" id="133381.A0A2T9Z709"/>
<dbReference type="Proteomes" id="UP000245609">
    <property type="component" value="Unassembled WGS sequence"/>
</dbReference>
<dbReference type="Gene3D" id="6.20.210.10">
    <property type="entry name" value="Nin one binding (NOB1), Zn-ribbon-like"/>
    <property type="match status" value="1"/>
</dbReference>
<feature type="binding site" evidence="8">
    <location>
        <position position="425"/>
    </location>
    <ligand>
        <name>Zn(2+)</name>
        <dbReference type="ChEBI" id="CHEBI:29105"/>
    </ligand>
</feature>
<keyword evidence="3 7" id="KW-0479">Metal-binding</keyword>
<keyword evidence="5 7" id="KW-0862">Zinc</keyword>
<feature type="compositionally biased region" description="Basic and acidic residues" evidence="9">
    <location>
        <begin position="538"/>
        <end position="547"/>
    </location>
</feature>
<reference evidence="12 13" key="1">
    <citation type="journal article" date="2018" name="MBio">
        <title>Comparative Genomics Reveals the Core Gene Toolbox for the Fungus-Insect Symbiosis.</title>
        <authorList>
            <person name="Wang Y."/>
            <person name="Stata M."/>
            <person name="Wang W."/>
            <person name="Stajich J.E."/>
            <person name="White M.M."/>
            <person name="Moncalvo J.M."/>
        </authorList>
    </citation>
    <scope>NUCLEOTIDE SEQUENCE [LARGE SCALE GENOMIC DNA]</scope>
    <source>
        <strain evidence="12 13">SC-DP-2</strain>
    </source>
</reference>
<protein>
    <recommendedName>
        <fullName evidence="7">20S-pre-rRNA D-site endonuclease NOB1</fullName>
    </recommendedName>
</protein>
<feature type="binding site" evidence="8">
    <location>
        <position position="407"/>
    </location>
    <ligand>
        <name>Zn(2+)</name>
        <dbReference type="ChEBI" id="CHEBI:29105"/>
    </ligand>
</feature>
<evidence type="ECO:0000256" key="8">
    <source>
        <dbReference type="PIRSR" id="PIRSR037125-1"/>
    </source>
</evidence>
<dbReference type="PANTHER" id="PTHR12814">
    <property type="entry name" value="RNA-BINDING PROTEIN NOB1"/>
    <property type="match status" value="1"/>
</dbReference>
<evidence type="ECO:0000256" key="3">
    <source>
        <dbReference type="ARBA" id="ARBA00022723"/>
    </source>
</evidence>
<evidence type="ECO:0000256" key="6">
    <source>
        <dbReference type="ARBA" id="ARBA00023242"/>
    </source>
</evidence>
<evidence type="ECO:0000256" key="9">
    <source>
        <dbReference type="SAM" id="MobiDB-lite"/>
    </source>
</evidence>
<feature type="compositionally biased region" description="Polar residues" evidence="9">
    <location>
        <begin position="239"/>
        <end position="287"/>
    </location>
</feature>
<accession>A0A2T9Z709</accession>
<feature type="binding site" evidence="8">
    <location>
        <position position="410"/>
    </location>
    <ligand>
        <name>Zn(2+)</name>
        <dbReference type="ChEBI" id="CHEBI:29105"/>
    </ligand>
</feature>
<feature type="compositionally biased region" description="Basic residues" evidence="9">
    <location>
        <begin position="308"/>
        <end position="320"/>
    </location>
</feature>
<feature type="compositionally biased region" description="Basic residues" evidence="9">
    <location>
        <begin position="559"/>
        <end position="575"/>
    </location>
</feature>
<feature type="region of interest" description="Disordered" evidence="9">
    <location>
        <begin position="532"/>
        <end position="575"/>
    </location>
</feature>
<evidence type="ECO:0000256" key="2">
    <source>
        <dbReference type="ARBA" id="ARBA00022722"/>
    </source>
</evidence>
<feature type="region of interest" description="Disordered" evidence="9">
    <location>
        <begin position="1"/>
        <end position="52"/>
    </location>
</feature>
<keyword evidence="13" id="KW-1185">Reference proteome</keyword>
<dbReference type="InterPro" id="IPR014881">
    <property type="entry name" value="NOB1_Zn-bd"/>
</dbReference>
<dbReference type="CDD" id="cd09876">
    <property type="entry name" value="PIN_Nob1-like"/>
    <property type="match status" value="1"/>
</dbReference>
<dbReference type="InterPro" id="IPR036283">
    <property type="entry name" value="NOB1_Zf-like_sf"/>
</dbReference>
<dbReference type="Gene3D" id="3.40.50.1010">
    <property type="entry name" value="5'-nuclease"/>
    <property type="match status" value="1"/>
</dbReference>
<feature type="compositionally biased region" description="Polar residues" evidence="9">
    <location>
        <begin position="30"/>
        <end position="52"/>
    </location>
</feature>
<evidence type="ECO:0000256" key="4">
    <source>
        <dbReference type="ARBA" id="ARBA00022801"/>
    </source>
</evidence>
<dbReference type="GO" id="GO:0030688">
    <property type="term" value="C:preribosome, small subunit precursor"/>
    <property type="evidence" value="ECO:0007669"/>
    <property type="project" value="TreeGrafter"/>
</dbReference>
<comment type="caution">
    <text evidence="12">The sequence shown here is derived from an EMBL/GenBank/DDBJ whole genome shotgun (WGS) entry which is preliminary data.</text>
</comment>
<proteinExistence type="inferred from homology"/>
<comment type="subcellular location">
    <subcellularLocation>
        <location evidence="7">Nucleus</location>
        <location evidence="7">Nucleolus</location>
    </subcellularLocation>
</comment>
<dbReference type="GO" id="GO:0004521">
    <property type="term" value="F:RNA endonuclease activity"/>
    <property type="evidence" value="ECO:0007669"/>
    <property type="project" value="UniProtKB-UniRule"/>
</dbReference>
<feature type="region of interest" description="Disordered" evidence="9">
    <location>
        <begin position="157"/>
        <end position="188"/>
    </location>
</feature>
<evidence type="ECO:0000259" key="11">
    <source>
        <dbReference type="Pfam" id="PF17146"/>
    </source>
</evidence>
<dbReference type="AlphaFoldDB" id="A0A2T9Z709"/>
<organism evidence="12 13">
    <name type="scientific">Smittium megazygosporum</name>
    <dbReference type="NCBI Taxonomy" id="133381"/>
    <lineage>
        <taxon>Eukaryota</taxon>
        <taxon>Fungi</taxon>
        <taxon>Fungi incertae sedis</taxon>
        <taxon>Zoopagomycota</taxon>
        <taxon>Kickxellomycotina</taxon>
        <taxon>Harpellomycetes</taxon>
        <taxon>Harpellales</taxon>
        <taxon>Legeriomycetaceae</taxon>
        <taxon>Smittium</taxon>
    </lineage>
</organism>
<dbReference type="FunFam" id="3.40.50.1010:FF:000020">
    <property type="entry name" value="20S-pre-rRNA D-site endonuclease NOB1"/>
    <property type="match status" value="1"/>
</dbReference>
<evidence type="ECO:0000256" key="7">
    <source>
        <dbReference type="PIRNR" id="PIRNR037125"/>
    </source>
</evidence>
<evidence type="ECO:0000256" key="5">
    <source>
        <dbReference type="ARBA" id="ARBA00022833"/>
    </source>
</evidence>
<dbReference type="Pfam" id="PF08772">
    <property type="entry name" value="Zn_ribbon_NOB1"/>
    <property type="match status" value="1"/>
</dbReference>
<evidence type="ECO:0000259" key="10">
    <source>
        <dbReference type="Pfam" id="PF08772"/>
    </source>
</evidence>
<dbReference type="PIRSF" id="PIRSF037125">
    <property type="entry name" value="D-site_20S_pre-rRNA_nuclease"/>
    <property type="match status" value="1"/>
</dbReference>
<dbReference type="Pfam" id="PF17146">
    <property type="entry name" value="PIN_6"/>
    <property type="match status" value="1"/>
</dbReference>
<dbReference type="GO" id="GO:0005737">
    <property type="term" value="C:cytoplasm"/>
    <property type="evidence" value="ECO:0007669"/>
    <property type="project" value="UniProtKB-ARBA"/>
</dbReference>
<feature type="compositionally biased region" description="Acidic residues" evidence="9">
    <location>
        <begin position="292"/>
        <end position="301"/>
    </location>
</feature>
<dbReference type="GO" id="GO:0005730">
    <property type="term" value="C:nucleolus"/>
    <property type="evidence" value="ECO:0007669"/>
    <property type="project" value="UniProtKB-SubCell"/>
</dbReference>
<dbReference type="PANTHER" id="PTHR12814:SF2">
    <property type="entry name" value="RNA-BINDING PROTEIN NOB1"/>
    <property type="match status" value="1"/>
</dbReference>
<evidence type="ECO:0000313" key="13">
    <source>
        <dbReference type="Proteomes" id="UP000245609"/>
    </source>
</evidence>
<evidence type="ECO:0000313" key="12">
    <source>
        <dbReference type="EMBL" id="PVV00332.1"/>
    </source>
</evidence>
<comment type="similarity">
    <text evidence="1 7">Belongs to the NOB1 family.</text>
</comment>
<feature type="domain" description="Nin one binding (NOB1) Zn-ribbon-like" evidence="10">
    <location>
        <begin position="397"/>
        <end position="480"/>
    </location>
</feature>
<sequence length="575" mass="64030">MIEDPTPLLDKLSLKAASPENDPSNELEKSTITPQSNTQASETSSENAGASNVQTGMRKYKYLVVDTNPLLKGSDIYPLADKFVTTPDVLKEIVSKQARDRLAFVKLKLQLEIMEPEPKYIAQVVKKAKETGDFASISITDIKVIALALMLQNQSESDNSLSNLPRQPEKQSHTAKTEENDSANPENSLIHTQDPLIFKAHQNLEKSAQENAVDSFFTSQADEQELETIQESLEEKSQDSNQDLGSENPENISNQPSDDSNLPKPSTEPDTSNVKSEPDVSSNSESLASEEKNEDSDEQDLEWSVVTKNKKTKNKPRRYNKTPGWGGEWITPENLSKAKLLDSNNVRDIKSALKERSSKSYDSDTQIHVGCITSDYAMQNTILSLGIKLVSLDGYVISQLKTWVMRCHACYATTPKMDAQFCDSCGHPTLIRTSISSKAVPANSESDPDNIKIENTVHLKKNFVYRLQGTKYGIPAPKGGRKSRDIITRADDKLYTDSMKRREILLSKIERQQLGGDDGIWDINYVPDMLLGSNSKSKGRDNERFDARGLPIIGFGKRNPNKAKKTGNRKKKSNN</sequence>